<feature type="transmembrane region" description="Helical" evidence="1">
    <location>
        <begin position="107"/>
        <end position="134"/>
    </location>
</feature>
<feature type="transmembrane region" description="Helical" evidence="1">
    <location>
        <begin position="172"/>
        <end position="191"/>
    </location>
</feature>
<feature type="transmembrane region" description="Helical" evidence="1">
    <location>
        <begin position="140"/>
        <end position="160"/>
    </location>
</feature>
<keyword evidence="3" id="KW-1185">Reference proteome</keyword>
<feature type="transmembrane region" description="Helical" evidence="1">
    <location>
        <begin position="59"/>
        <end position="82"/>
    </location>
</feature>
<comment type="caution">
    <text evidence="2">The sequence shown here is derived from an EMBL/GenBank/DDBJ whole genome shotgun (WGS) entry which is preliminary data.</text>
</comment>
<evidence type="ECO:0000313" key="2">
    <source>
        <dbReference type="EMBL" id="MCE5172793.1"/>
    </source>
</evidence>
<evidence type="ECO:0000313" key="3">
    <source>
        <dbReference type="Proteomes" id="UP001199916"/>
    </source>
</evidence>
<reference evidence="2 3" key="1">
    <citation type="submission" date="2021-11" db="EMBL/GenBank/DDBJ databases">
        <title>Draft genome sequence of Paenibacillus profundus YoMME, a new Gram-positive bacteria with exoelectrogenic properties.</title>
        <authorList>
            <person name="Hubenova Y."/>
            <person name="Hubenova E."/>
            <person name="Manasiev Y."/>
            <person name="Peykov S."/>
            <person name="Mitov M."/>
        </authorList>
    </citation>
    <scope>NUCLEOTIDE SEQUENCE [LARGE SCALE GENOMIC DNA]</scope>
    <source>
        <strain evidence="2 3">YoMME</strain>
    </source>
</reference>
<sequence>MIGKVLSSDIIKIRRTWIWLLIFLGPFGVVSLQAINFSLRYDYLTKLYADDLWGGLLNNVQYLAAPALLFGITLIASMIAGLEHRLKSWKQLLALPVSRFHVFTAKFALNLILLLSACVLLAAGSILLGAGLGFGWDIPWQRLFIISFYPFFAAMPVLALQLWLSIVMRNQAIPLTCGIMGTILSLYSIKMPDWMPLKWPHLVNAADVPEYSVLAGLAAGAVIYTASLVHFARRDVN</sequence>
<accession>A0ABS8YQR3</accession>
<name>A0ABS8YQR3_9BACL</name>
<dbReference type="EMBL" id="JAJNBZ010000034">
    <property type="protein sequence ID" value="MCE5172793.1"/>
    <property type="molecule type" value="Genomic_DNA"/>
</dbReference>
<protein>
    <submittedName>
        <fullName evidence="2">ABC transporter permease</fullName>
    </submittedName>
</protein>
<dbReference type="Pfam" id="PF12730">
    <property type="entry name" value="ABC2_membrane_4"/>
    <property type="match status" value="1"/>
</dbReference>
<organism evidence="2 3">
    <name type="scientific">Paenibacillus profundus</name>
    <dbReference type="NCBI Taxonomy" id="1173085"/>
    <lineage>
        <taxon>Bacteria</taxon>
        <taxon>Bacillati</taxon>
        <taxon>Bacillota</taxon>
        <taxon>Bacilli</taxon>
        <taxon>Bacillales</taxon>
        <taxon>Paenibacillaceae</taxon>
        <taxon>Paenibacillus</taxon>
    </lineage>
</organism>
<proteinExistence type="predicted"/>
<feature type="transmembrane region" description="Helical" evidence="1">
    <location>
        <begin position="17"/>
        <end position="39"/>
    </location>
</feature>
<evidence type="ECO:0000256" key="1">
    <source>
        <dbReference type="SAM" id="Phobius"/>
    </source>
</evidence>
<dbReference type="CDD" id="cd21809">
    <property type="entry name" value="ABC-2_lan_permease-like"/>
    <property type="match status" value="1"/>
</dbReference>
<feature type="transmembrane region" description="Helical" evidence="1">
    <location>
        <begin position="211"/>
        <end position="232"/>
    </location>
</feature>
<keyword evidence="1" id="KW-0472">Membrane</keyword>
<dbReference type="Proteomes" id="UP001199916">
    <property type="component" value="Unassembled WGS sequence"/>
</dbReference>
<keyword evidence="1" id="KW-1133">Transmembrane helix</keyword>
<keyword evidence="1" id="KW-0812">Transmembrane</keyword>
<dbReference type="RefSeq" id="WP_233698858.1">
    <property type="nucleotide sequence ID" value="NZ_JAJNBZ010000034.1"/>
</dbReference>
<gene>
    <name evidence="2" type="ORF">LQV63_26340</name>
</gene>